<sequence length="318" mass="34429">MPVARRRDFISTQVRKLAPFDDPEWHAAYAGDFAQVWIWSRAAVRAGTDFASDARRLQCLPESVLRGEPRSSGTELLSDHEGCEGRSWKAGNLVASTWWPQLPGANEWAAFCRSAGLHPDAVPEPLDLPMSEQAWSQTSSVAQLGQTLSHYRREAILAAVALLVLLFAMQLGSIAHLWWARHGVQRQLVTERNAISDVLAARNRAEIARAASEQLMALHDKPSQLALIAGISAHLPGTGWTIVQWFAPDPQHIEITLSSARPDPPAIVRALEGSGVLHKVTANLAQSSSNELLIRAVVGDRADTSASEAVTADGGDGP</sequence>
<keyword evidence="3" id="KW-1185">Reference proteome</keyword>
<proteinExistence type="predicted"/>
<dbReference type="EMBL" id="MWQO01000013">
    <property type="protein sequence ID" value="THD11409.1"/>
    <property type="molecule type" value="Genomic_DNA"/>
</dbReference>
<name>A0A4S3KQW6_9GAMM</name>
<protein>
    <submittedName>
        <fullName evidence="2">Uncharacterized protein</fullName>
    </submittedName>
</protein>
<keyword evidence="1" id="KW-1133">Transmembrane helix</keyword>
<dbReference type="STRING" id="993689.GCA_002077135_01417"/>
<reference evidence="2 3" key="1">
    <citation type="submission" date="2017-02" db="EMBL/GenBank/DDBJ databases">
        <title>Whole genome sequencing of Metallibacterium scheffleri DSM 24874 (T).</title>
        <authorList>
            <person name="Kumar S."/>
            <person name="Patil P."/>
            <person name="Patil P.B."/>
        </authorList>
    </citation>
    <scope>NUCLEOTIDE SEQUENCE [LARGE SCALE GENOMIC DNA]</scope>
    <source>
        <strain evidence="2 3">DSM 24874</strain>
    </source>
</reference>
<keyword evidence="1" id="KW-0472">Membrane</keyword>
<gene>
    <name evidence="2" type="ORF">B1806_03755</name>
</gene>
<dbReference type="AlphaFoldDB" id="A0A4S3KQW6"/>
<accession>A0A4S3KQW6</accession>
<keyword evidence="1" id="KW-0812">Transmembrane</keyword>
<dbReference type="Proteomes" id="UP000307749">
    <property type="component" value="Unassembled WGS sequence"/>
</dbReference>
<evidence type="ECO:0000256" key="1">
    <source>
        <dbReference type="SAM" id="Phobius"/>
    </source>
</evidence>
<comment type="caution">
    <text evidence="2">The sequence shown here is derived from an EMBL/GenBank/DDBJ whole genome shotgun (WGS) entry which is preliminary data.</text>
</comment>
<evidence type="ECO:0000313" key="3">
    <source>
        <dbReference type="Proteomes" id="UP000307749"/>
    </source>
</evidence>
<organism evidence="2 3">
    <name type="scientific">Metallibacterium scheffleri</name>
    <dbReference type="NCBI Taxonomy" id="993689"/>
    <lineage>
        <taxon>Bacteria</taxon>
        <taxon>Pseudomonadati</taxon>
        <taxon>Pseudomonadota</taxon>
        <taxon>Gammaproteobacteria</taxon>
        <taxon>Lysobacterales</taxon>
        <taxon>Rhodanobacteraceae</taxon>
        <taxon>Metallibacterium</taxon>
    </lineage>
</organism>
<evidence type="ECO:0000313" key="2">
    <source>
        <dbReference type="EMBL" id="THD11409.1"/>
    </source>
</evidence>
<feature type="transmembrane region" description="Helical" evidence="1">
    <location>
        <begin position="155"/>
        <end position="179"/>
    </location>
</feature>